<evidence type="ECO:0000313" key="3">
    <source>
        <dbReference type="Proteomes" id="UP001314170"/>
    </source>
</evidence>
<reference evidence="2 3" key="1">
    <citation type="submission" date="2024-01" db="EMBL/GenBank/DDBJ databases">
        <authorList>
            <person name="Waweru B."/>
        </authorList>
    </citation>
    <scope>NUCLEOTIDE SEQUENCE [LARGE SCALE GENOMIC DNA]</scope>
</reference>
<name>A0AAV1R0X5_9ROSI</name>
<keyword evidence="1" id="KW-0472">Membrane</keyword>
<evidence type="ECO:0000313" key="2">
    <source>
        <dbReference type="EMBL" id="CAK7327023.1"/>
    </source>
</evidence>
<comment type="caution">
    <text evidence="2">The sequence shown here is derived from an EMBL/GenBank/DDBJ whole genome shotgun (WGS) entry which is preliminary data.</text>
</comment>
<proteinExistence type="predicted"/>
<gene>
    <name evidence="2" type="ORF">DCAF_LOCUS4730</name>
</gene>
<keyword evidence="1" id="KW-0812">Transmembrane</keyword>
<sequence>MGSGNGATASSSQTVDMSVAGLRKRHQQELDNLTLIAQPFKTLKFFVLAMVQYCKTSVFYLLAKGGWLMLLSAVVAAVGIVLVTIDGPHEKHVEELSHYLRFGLWWIALGVASSIGLGSGLHTFVLYLGPHIALFTIKAMQCGRVDLKSAPYDTIQLKRGPSWLDKDCQEFGDPVFQFSDGLRVPLSSILFQVQIEAILWGVGTALGELPPYFISRAACMSGSKLEAMEEFDASADENSGIIATYLRRIKRWLLTHSQHLNFFTILVLASVPNPLFDLAGIMCGQFGVPFWKFFLATLIGKAIVKTHIQTVFIISVCNNQLLNWIENELIWVLSLIPTFASALPDLTAKLHAMKEKYMALASPVSSDMKVKKWDFSFAGLWNTVRYRKKQQEMELAALTNCSSASTHSD</sequence>
<keyword evidence="3" id="KW-1185">Reference proteome</keyword>
<dbReference type="Proteomes" id="UP001314170">
    <property type="component" value="Unassembled WGS sequence"/>
</dbReference>
<evidence type="ECO:0000256" key="1">
    <source>
        <dbReference type="SAM" id="Phobius"/>
    </source>
</evidence>
<protein>
    <recommendedName>
        <fullName evidence="4">Vacuole membrane protein KMS1</fullName>
    </recommendedName>
</protein>
<keyword evidence="1" id="KW-1133">Transmembrane helix</keyword>
<dbReference type="AlphaFoldDB" id="A0AAV1R0X5"/>
<feature type="transmembrane region" description="Helical" evidence="1">
    <location>
        <begin position="105"/>
        <end position="128"/>
    </location>
</feature>
<feature type="transmembrane region" description="Helical" evidence="1">
    <location>
        <begin position="260"/>
        <end position="288"/>
    </location>
</feature>
<accession>A0AAV1R0X5</accession>
<dbReference type="EMBL" id="CAWUPB010000851">
    <property type="protein sequence ID" value="CAK7327023.1"/>
    <property type="molecule type" value="Genomic_DNA"/>
</dbReference>
<evidence type="ECO:0008006" key="4">
    <source>
        <dbReference type="Google" id="ProtNLM"/>
    </source>
</evidence>
<feature type="transmembrane region" description="Helical" evidence="1">
    <location>
        <begin position="67"/>
        <end position="85"/>
    </location>
</feature>
<organism evidence="2 3">
    <name type="scientific">Dovyalis caffra</name>
    <dbReference type="NCBI Taxonomy" id="77055"/>
    <lineage>
        <taxon>Eukaryota</taxon>
        <taxon>Viridiplantae</taxon>
        <taxon>Streptophyta</taxon>
        <taxon>Embryophyta</taxon>
        <taxon>Tracheophyta</taxon>
        <taxon>Spermatophyta</taxon>
        <taxon>Magnoliopsida</taxon>
        <taxon>eudicotyledons</taxon>
        <taxon>Gunneridae</taxon>
        <taxon>Pentapetalae</taxon>
        <taxon>rosids</taxon>
        <taxon>fabids</taxon>
        <taxon>Malpighiales</taxon>
        <taxon>Salicaceae</taxon>
        <taxon>Flacourtieae</taxon>
        <taxon>Dovyalis</taxon>
    </lineage>
</organism>